<feature type="domain" description="Virulence-associated protein E-like" evidence="1">
    <location>
        <begin position="423"/>
        <end position="626"/>
    </location>
</feature>
<dbReference type="PANTHER" id="PTHR34985:SF1">
    <property type="entry name" value="SLR0554 PROTEIN"/>
    <property type="match status" value="1"/>
</dbReference>
<accession>A0ABT6EXQ1</accession>
<dbReference type="Proteomes" id="UP001154265">
    <property type="component" value="Unassembled WGS sequence"/>
</dbReference>
<reference evidence="2" key="2">
    <citation type="submission" date="2022-01" db="EMBL/GenBank/DDBJ databases">
        <authorList>
            <person name="Zivanovic Y."/>
            <person name="Moreira D."/>
            <person name="Lopez-Garcia P."/>
        </authorList>
    </citation>
    <scope>NUCLEOTIDE SEQUENCE</scope>
    <source>
        <strain evidence="2">G9</strain>
    </source>
</reference>
<evidence type="ECO:0000259" key="1">
    <source>
        <dbReference type="Pfam" id="PF05272"/>
    </source>
</evidence>
<name>A0ABT6EXQ1_9SYNE</name>
<keyword evidence="3" id="KW-1185">Reference proteome</keyword>
<gene>
    <name evidence="2" type="ORF">L3556_06335</name>
</gene>
<dbReference type="InterPro" id="IPR007936">
    <property type="entry name" value="VapE-like_dom"/>
</dbReference>
<comment type="caution">
    <text evidence="2">The sequence shown here is derived from an EMBL/GenBank/DDBJ whole genome shotgun (WGS) entry which is preliminary data.</text>
</comment>
<dbReference type="Pfam" id="PF05272">
    <property type="entry name" value="VapE-like_dom"/>
    <property type="match status" value="1"/>
</dbReference>
<reference evidence="2" key="1">
    <citation type="journal article" date="2022" name="Genome Biol. Evol.">
        <title>A New Gene Family Diagnostic for Intracellular Biomineralization of Amorphous Ca Carbonates by Cyanobacteria.</title>
        <authorList>
            <person name="Benzerara K."/>
            <person name="Duprat E."/>
            <person name="Bitard-Feildel T."/>
            <person name="Caumes G."/>
            <person name="Cassier-Chauvat C."/>
            <person name="Chauvat F."/>
            <person name="Dezi M."/>
            <person name="Diop S.I."/>
            <person name="Gaschignard G."/>
            <person name="Gorgen S."/>
            <person name="Gugger M."/>
            <person name="Lopez-Garcia P."/>
            <person name="Millet M."/>
            <person name="Skouri-Panet F."/>
            <person name="Moreira D."/>
            <person name="Callebaut I."/>
        </authorList>
    </citation>
    <scope>NUCLEOTIDE SEQUENCE</scope>
    <source>
        <strain evidence="2">G9</strain>
    </source>
</reference>
<organism evidence="2 3">
    <name type="scientific">Candidatus Synechococcus calcipolaris G9</name>
    <dbReference type="NCBI Taxonomy" id="1497997"/>
    <lineage>
        <taxon>Bacteria</taxon>
        <taxon>Bacillati</taxon>
        <taxon>Cyanobacteriota</taxon>
        <taxon>Cyanophyceae</taxon>
        <taxon>Synechococcales</taxon>
        <taxon>Synechococcaceae</taxon>
        <taxon>Synechococcus</taxon>
    </lineage>
</organism>
<evidence type="ECO:0000313" key="2">
    <source>
        <dbReference type="EMBL" id="MDG2990553.1"/>
    </source>
</evidence>
<dbReference type="EMBL" id="JAKKUT010000002">
    <property type="protein sequence ID" value="MDG2990553.1"/>
    <property type="molecule type" value="Genomic_DNA"/>
</dbReference>
<dbReference type="RefSeq" id="WP_277866460.1">
    <property type="nucleotide sequence ID" value="NZ_JAKKUT010000002.1"/>
</dbReference>
<sequence length="933" mass="104906">MGTQVSKALPCPGCGKTDWCYHLSEDAFICGRITHPPEGYKKTGVAKDGRSIFGKIGPRHPRINLSDILPLDIHPDNSMDLPAWQDLQTDAKGEVECVIEYPYFLPGDVVPSLKVVRKQWSDRRAAYDGKTKEIRPWHLAEMLDTWREDGVKPWWVEGKGVKPWPLYNQCVAEDQIYQGQNVLFWVAGEQAVDTATAMGLTAITNPGGEGTAIAQVRDWLAELEIKPSLFVIWPDHDCPGAAAAEKLRTACNFVVPTLVINPLEVWPDMPDKGDITDYWNQLQENKLTEDEPEFNYDLGDIARQEIEAAIRQAYTQSQNPDDPDADIIDEQFDDPCKLALRLKKCKTILGKRIRLNTLTNELELDGEPCDVTQLRLILAETKNLEIPLTDLEAIAAMIGTANQYNPVMEYLDEVAKLSVNPSILDDLATKYFGATDEIYQIMVKKFLIAAVARIYRPGVKVDNVLFLSGPQAYYKSTFFRTLASADWFDDSMGSMGDKDEILKLHRVWFVEWAELETVFKRREVSAVKAFLTCPSDSLRRPYGRAVERMPRRSVIVGTTNETDILKDSTGNRRYWVIPVKKRIDVQMLASERDQIWSAAVQLYRSGEIWYLTPEQEALANDSREDFVADDVWDEAIITFLATREGVTTTEILQDCLNIDLALQDRRAQHRVNQILKRLGYIQKLKRLGGTVKRIWIKNSEFAENLEDYCYTNAEPLTPPSVEGVTVDVTVKNQDKSGNPQPPTMTDLQGVTVDVTVNRTTVTDSQMLNCGQDQNGPAAPTAPKKLLLHQVLHPETQTQQDLQGLGKNDVQTTVTPTVTAETRSLSDLAGKCNSVTVKNPQIEKSFSPGDTVLLTASAKIQTRNIPYALRPKGCKRTISQDFLPRATFNLLREFFKVAEVGQTWIKIVPVVNSDIHCLFVKSEDLALWEGAINA</sequence>
<protein>
    <recommendedName>
        <fullName evidence="1">Virulence-associated protein E-like domain-containing protein</fullName>
    </recommendedName>
</protein>
<evidence type="ECO:0000313" key="3">
    <source>
        <dbReference type="Proteomes" id="UP001154265"/>
    </source>
</evidence>
<dbReference type="PANTHER" id="PTHR34985">
    <property type="entry name" value="SLR0554 PROTEIN"/>
    <property type="match status" value="1"/>
</dbReference>
<proteinExistence type="predicted"/>